<feature type="transmembrane region" description="Helical" evidence="11">
    <location>
        <begin position="42"/>
        <end position="62"/>
    </location>
</feature>
<evidence type="ECO:0000256" key="2">
    <source>
        <dbReference type="ARBA" id="ARBA00005619"/>
    </source>
</evidence>
<keyword evidence="13" id="KW-1185">Reference proteome</keyword>
<dbReference type="GO" id="GO:0005525">
    <property type="term" value="F:GTP binding"/>
    <property type="evidence" value="ECO:0007669"/>
    <property type="project" value="UniProtKB-KW"/>
</dbReference>
<comment type="caution">
    <text evidence="12">The sequence shown here is derived from an EMBL/GenBank/DDBJ whole genome shotgun (WGS) entry which is preliminary data.</text>
</comment>
<evidence type="ECO:0000313" key="13">
    <source>
        <dbReference type="Proteomes" id="UP000033483"/>
    </source>
</evidence>
<evidence type="ECO:0000256" key="3">
    <source>
        <dbReference type="ARBA" id="ARBA00020256"/>
    </source>
</evidence>
<dbReference type="InterPro" id="IPR027417">
    <property type="entry name" value="P-loop_NTPase"/>
</dbReference>
<dbReference type="AlphaFoldDB" id="A0A0F4ZJ73"/>
<protein>
    <recommendedName>
        <fullName evidence="3">Signal recognition particle receptor subunit beta</fullName>
    </recommendedName>
</protein>
<keyword evidence="6" id="KW-0256">Endoplasmic reticulum</keyword>
<comment type="similarity">
    <text evidence="2">Belongs to the SRP receptor beta subunit family.</text>
</comment>
<evidence type="ECO:0000256" key="4">
    <source>
        <dbReference type="ARBA" id="ARBA00022692"/>
    </source>
</evidence>
<dbReference type="EMBL" id="LAEV01000634">
    <property type="protein sequence ID" value="KKA29928.1"/>
    <property type="molecule type" value="Genomic_DNA"/>
</dbReference>
<dbReference type="Proteomes" id="UP000033483">
    <property type="component" value="Unassembled WGS sequence"/>
</dbReference>
<evidence type="ECO:0000256" key="8">
    <source>
        <dbReference type="ARBA" id="ARBA00023134"/>
    </source>
</evidence>
<evidence type="ECO:0000256" key="6">
    <source>
        <dbReference type="ARBA" id="ARBA00022824"/>
    </source>
</evidence>
<dbReference type="CDD" id="cd04105">
    <property type="entry name" value="SR_beta"/>
    <property type="match status" value="1"/>
</dbReference>
<keyword evidence="4 11" id="KW-0812">Transmembrane</keyword>
<keyword evidence="8" id="KW-0342">GTP-binding</keyword>
<dbReference type="PROSITE" id="PS51417">
    <property type="entry name" value="ARF"/>
    <property type="match status" value="1"/>
</dbReference>
<reference evidence="12 13" key="1">
    <citation type="submission" date="2015-03" db="EMBL/GenBank/DDBJ databases">
        <authorList>
            <person name="Radwan O."/>
            <person name="Al-Naeli F.A."/>
            <person name="Rendon G.A."/>
            <person name="Fields C."/>
        </authorList>
    </citation>
    <scope>NUCLEOTIDE SEQUENCE [LARGE SCALE GENOMIC DNA]</scope>
    <source>
        <strain evidence="12">CR-DP1</strain>
    </source>
</reference>
<keyword evidence="7 11" id="KW-1133">Transmembrane helix</keyword>
<gene>
    <name evidence="12" type="ORF">TD95_001462</name>
</gene>
<dbReference type="InterPro" id="IPR019009">
    <property type="entry name" value="SRP_receptor_beta_su"/>
</dbReference>
<dbReference type="SUPFAM" id="SSF52540">
    <property type="entry name" value="P-loop containing nucleoside triphosphate hydrolases"/>
    <property type="match status" value="1"/>
</dbReference>
<proteinExistence type="inferred from homology"/>
<evidence type="ECO:0000256" key="11">
    <source>
        <dbReference type="SAM" id="Phobius"/>
    </source>
</evidence>
<dbReference type="Pfam" id="PF09439">
    <property type="entry name" value="SRPRB"/>
    <property type="match status" value="1"/>
</dbReference>
<dbReference type="GO" id="GO:0005789">
    <property type="term" value="C:endoplasmic reticulum membrane"/>
    <property type="evidence" value="ECO:0007669"/>
    <property type="project" value="UniProtKB-SubCell"/>
</dbReference>
<comment type="subcellular location">
    <subcellularLocation>
        <location evidence="1">Endoplasmic reticulum membrane</location>
        <topology evidence="1">Single-pass membrane protein</topology>
    </subcellularLocation>
</comment>
<evidence type="ECO:0000256" key="10">
    <source>
        <dbReference type="ARBA" id="ARBA00023170"/>
    </source>
</evidence>
<organism evidence="12 13">
    <name type="scientific">Thielaviopsis punctulata</name>
    <dbReference type="NCBI Taxonomy" id="72032"/>
    <lineage>
        <taxon>Eukaryota</taxon>
        <taxon>Fungi</taxon>
        <taxon>Dikarya</taxon>
        <taxon>Ascomycota</taxon>
        <taxon>Pezizomycotina</taxon>
        <taxon>Sordariomycetes</taxon>
        <taxon>Hypocreomycetidae</taxon>
        <taxon>Microascales</taxon>
        <taxon>Ceratocystidaceae</taxon>
        <taxon>Thielaviopsis</taxon>
    </lineage>
</organism>
<evidence type="ECO:0000256" key="5">
    <source>
        <dbReference type="ARBA" id="ARBA00022741"/>
    </source>
</evidence>
<dbReference type="Gene3D" id="3.40.50.300">
    <property type="entry name" value="P-loop containing nucleotide triphosphate hydrolases"/>
    <property type="match status" value="1"/>
</dbReference>
<dbReference type="OrthoDB" id="41266at2759"/>
<keyword evidence="5" id="KW-0547">Nucleotide-binding</keyword>
<keyword evidence="10" id="KW-0675">Receptor</keyword>
<name>A0A0F4ZJ73_9PEZI</name>
<evidence type="ECO:0000256" key="7">
    <source>
        <dbReference type="ARBA" id="ARBA00022989"/>
    </source>
</evidence>
<keyword evidence="9 11" id="KW-0472">Membrane</keyword>
<evidence type="ECO:0000313" key="12">
    <source>
        <dbReference type="EMBL" id="KKA29928.1"/>
    </source>
</evidence>
<accession>A0A0F4ZJ73</accession>
<evidence type="ECO:0000256" key="1">
    <source>
        <dbReference type="ARBA" id="ARBA00004389"/>
    </source>
</evidence>
<evidence type="ECO:0000256" key="9">
    <source>
        <dbReference type="ARBA" id="ARBA00023136"/>
    </source>
</evidence>
<sequence>MESTMDPIVVQDSVQHAQNGFLALKEMARSLLMWTLTPSHELLIIASVIILLIPVVLHYIVVKATPYTNLPSIVLIGPCNAGKTAFLTLLENNTAATETHTSLVSTSVEFTASSKSAARENHLKKNDVTGEHTKFLIVDTPGHPKLRAVAGDQMISLNPKKAADADSTVKGIVFMVDGAALGEPDVLSPTAEYLYEILMLLQRRAASSKSSRPPPAIPVLIAANKMDLFTALPAAMVKAQLETELGRIRASRSKGLMDTGADNVGVVGEEQDSWLGAYGSNNEKFTFKQMLEFDIEVEVIGGNVIGDGPGVNKWWSWMVNRI</sequence>